<evidence type="ECO:0000259" key="3">
    <source>
        <dbReference type="Pfam" id="PF00326"/>
    </source>
</evidence>
<dbReference type="PANTHER" id="PTHR31988">
    <property type="entry name" value="ESTERASE, PUTATIVE (DUF303)-RELATED"/>
    <property type="match status" value="1"/>
</dbReference>
<dbReference type="Gene3D" id="3.40.50.1820">
    <property type="entry name" value="alpha/beta hydrolase"/>
    <property type="match status" value="1"/>
</dbReference>
<dbReference type="RefSeq" id="WP_238603049.1">
    <property type="nucleotide sequence ID" value="NZ_NIDE01000020.1"/>
</dbReference>
<dbReference type="AlphaFoldDB" id="A0A225D0I3"/>
<name>A0A225D0I3_9BACT</name>
<feature type="domain" description="Sialate O-acetylesterase" evidence="4">
    <location>
        <begin position="278"/>
        <end position="384"/>
    </location>
</feature>
<dbReference type="Proteomes" id="UP000214646">
    <property type="component" value="Unassembled WGS sequence"/>
</dbReference>
<gene>
    <name evidence="5" type="ORF">FRUB_10414</name>
</gene>
<dbReference type="PANTHER" id="PTHR31988:SF19">
    <property type="entry name" value="9-O-ACETYL-N-ACETYLNEURAMINIC ACID DEACETYLASE-RELATED"/>
    <property type="match status" value="1"/>
</dbReference>
<sequence length="602" mass="66291">MKPNALRLLLTAAAVVLASAIAPAEEKAAVPPKQAFQVDGHQAFVIMPQHVDTKRPVPWVWYAPTFPNLPEARENWMFERFLAAGIAIAGVDVGESYGSPSGRKVYTALYKELVANRKFSPKPVLLARSRGGLMLYNWAAENPESVAGIAGIYPVCDLRSYPGLDKACGAYGLTRAELEQQLDKHNPVERLAPLAKAGVPIFHIHGDVDAVVPLKDNSGEVARRYEKLGGKMELKVAKGQGHNLWEGFFQCQELVDFVLAHSAPAKQSNSAPAADKPVRVFILAGQSNMEGKAPNALLDHQAADAKTKDLFTHLRKDDKWAVRDDVFIKFLERKGPLTVGYGSPGRTGPELEFGTVMGDHFTEPVLLVKTAWGGHSLYKNFRPPSAGLPAAAVLDKELKQAQERVKKNNEKNKKNDPLPTMEDIKKDYGTSYQKMLAEVKDVTDNAGSLFPALKGKPLALTGFVWFQGWNDQYGAENEYESNLKHFIHDVRKDLNAPGLPVVIAAMGQNGSKSAKGAMLTIQKAQLAMNDVPEFRGNVKTIRTDVLVDKAAEELYPKWRENQERWKLVGGDFEYHYLGSAIWFNRIGKAMGDAMLELLSGAK</sequence>
<dbReference type="InterPro" id="IPR001375">
    <property type="entry name" value="Peptidase_S9_cat"/>
</dbReference>
<accession>A0A225D0I3</accession>
<feature type="domain" description="Sialate O-acetylesterase" evidence="4">
    <location>
        <begin position="429"/>
        <end position="532"/>
    </location>
</feature>
<reference evidence="6" key="1">
    <citation type="submission" date="2017-06" db="EMBL/GenBank/DDBJ databases">
        <title>Genome analysis of Fimbriiglobus ruber SP5, the first member of the order Planctomycetales with confirmed chitinolytic capability.</title>
        <authorList>
            <person name="Ravin N.V."/>
            <person name="Rakitin A.L."/>
            <person name="Ivanova A.A."/>
            <person name="Beletsky A.V."/>
            <person name="Kulichevskaya I.S."/>
            <person name="Mardanov A.V."/>
            <person name="Dedysh S.N."/>
        </authorList>
    </citation>
    <scope>NUCLEOTIDE SEQUENCE [LARGE SCALE GENOMIC DNA]</scope>
    <source>
        <strain evidence="6">SP5</strain>
    </source>
</reference>
<organism evidence="5 6">
    <name type="scientific">Fimbriiglobus ruber</name>
    <dbReference type="NCBI Taxonomy" id="1908690"/>
    <lineage>
        <taxon>Bacteria</taxon>
        <taxon>Pseudomonadati</taxon>
        <taxon>Planctomycetota</taxon>
        <taxon>Planctomycetia</taxon>
        <taxon>Gemmatales</taxon>
        <taxon>Gemmataceae</taxon>
        <taxon>Fimbriiglobus</taxon>
    </lineage>
</organism>
<dbReference type="InterPro" id="IPR005181">
    <property type="entry name" value="SASA"/>
</dbReference>
<dbReference type="InterPro" id="IPR052940">
    <property type="entry name" value="Carb_Esterase_6"/>
</dbReference>
<evidence type="ECO:0000313" key="6">
    <source>
        <dbReference type="Proteomes" id="UP000214646"/>
    </source>
</evidence>
<evidence type="ECO:0000256" key="2">
    <source>
        <dbReference type="SAM" id="SignalP"/>
    </source>
</evidence>
<proteinExistence type="predicted"/>
<dbReference type="Gene3D" id="3.40.50.1110">
    <property type="entry name" value="SGNH hydrolase"/>
    <property type="match status" value="1"/>
</dbReference>
<dbReference type="Pfam" id="PF03629">
    <property type="entry name" value="SASA"/>
    <property type="match status" value="2"/>
</dbReference>
<feature type="signal peptide" evidence="2">
    <location>
        <begin position="1"/>
        <end position="24"/>
    </location>
</feature>
<dbReference type="SUPFAM" id="SSF53474">
    <property type="entry name" value="alpha/beta-Hydrolases"/>
    <property type="match status" value="1"/>
</dbReference>
<keyword evidence="6" id="KW-1185">Reference proteome</keyword>
<comment type="caution">
    <text evidence="5">The sequence shown here is derived from an EMBL/GenBank/DDBJ whole genome shotgun (WGS) entry which is preliminary data.</text>
</comment>
<evidence type="ECO:0000256" key="1">
    <source>
        <dbReference type="ARBA" id="ARBA00022801"/>
    </source>
</evidence>
<keyword evidence="2" id="KW-0732">Signal</keyword>
<keyword evidence="1" id="KW-0378">Hydrolase</keyword>
<feature type="chain" id="PRO_5013234272" evidence="2">
    <location>
        <begin position="25"/>
        <end position="602"/>
    </location>
</feature>
<evidence type="ECO:0000259" key="4">
    <source>
        <dbReference type="Pfam" id="PF03629"/>
    </source>
</evidence>
<protein>
    <submittedName>
        <fullName evidence="5">Uncharacterized protein</fullName>
    </submittedName>
</protein>
<dbReference type="SUPFAM" id="SSF52266">
    <property type="entry name" value="SGNH hydrolase"/>
    <property type="match status" value="1"/>
</dbReference>
<dbReference type="Pfam" id="PF00326">
    <property type="entry name" value="Peptidase_S9"/>
    <property type="match status" value="1"/>
</dbReference>
<dbReference type="InterPro" id="IPR036514">
    <property type="entry name" value="SGNH_hydro_sf"/>
</dbReference>
<feature type="domain" description="Peptidase S9 prolyl oligopeptidase catalytic" evidence="3">
    <location>
        <begin position="128"/>
        <end position="246"/>
    </location>
</feature>
<dbReference type="GO" id="GO:0016788">
    <property type="term" value="F:hydrolase activity, acting on ester bonds"/>
    <property type="evidence" value="ECO:0007669"/>
    <property type="project" value="UniProtKB-ARBA"/>
</dbReference>
<dbReference type="InterPro" id="IPR029058">
    <property type="entry name" value="AB_hydrolase_fold"/>
</dbReference>
<dbReference type="EMBL" id="NIDE01000020">
    <property type="protein sequence ID" value="OWK34443.1"/>
    <property type="molecule type" value="Genomic_DNA"/>
</dbReference>
<evidence type="ECO:0000313" key="5">
    <source>
        <dbReference type="EMBL" id="OWK34443.1"/>
    </source>
</evidence>